<keyword evidence="4 6" id="KW-0472">Membrane</keyword>
<comment type="subcellular location">
    <subcellularLocation>
        <location evidence="1">Membrane</location>
    </subcellularLocation>
</comment>
<evidence type="ECO:0000256" key="4">
    <source>
        <dbReference type="ARBA" id="ARBA00023136"/>
    </source>
</evidence>
<accession>A0AAN7U1A4</accession>
<proteinExistence type="predicted"/>
<feature type="transmembrane region" description="Helical" evidence="6">
    <location>
        <begin position="440"/>
        <end position="459"/>
    </location>
</feature>
<keyword evidence="2 6" id="KW-0812">Transmembrane</keyword>
<dbReference type="EMBL" id="JAVFKY010000005">
    <property type="protein sequence ID" value="KAK5576345.1"/>
    <property type="molecule type" value="Genomic_DNA"/>
</dbReference>
<feature type="transmembrane region" description="Helical" evidence="6">
    <location>
        <begin position="412"/>
        <end position="434"/>
    </location>
</feature>
<feature type="domain" description="Amino acid transporter transmembrane" evidence="7">
    <location>
        <begin position="86"/>
        <end position="399"/>
    </location>
</feature>
<evidence type="ECO:0000256" key="3">
    <source>
        <dbReference type="ARBA" id="ARBA00022989"/>
    </source>
</evidence>
<evidence type="ECO:0000256" key="5">
    <source>
        <dbReference type="SAM" id="MobiDB-lite"/>
    </source>
</evidence>
<feature type="transmembrane region" description="Helical" evidence="6">
    <location>
        <begin position="377"/>
        <end position="400"/>
    </location>
</feature>
<evidence type="ECO:0000256" key="1">
    <source>
        <dbReference type="ARBA" id="ARBA00004370"/>
    </source>
</evidence>
<evidence type="ECO:0000259" key="7">
    <source>
        <dbReference type="Pfam" id="PF01490"/>
    </source>
</evidence>
<evidence type="ECO:0000256" key="2">
    <source>
        <dbReference type="ARBA" id="ARBA00022692"/>
    </source>
</evidence>
<sequence>MMDDNNNSSTEEGVYTPESTHSDHSGYSSIDSGAHLLDTIKFPSLRDVELENKEDLFNLLEISGNKQQDEIFLKKFGLKSIGKFGGICLLIGNCTGPGMVNISYEFQQGGWILTLIGYILMLILSSLAGLFIIESMSTIPGNSKFQLRVEFTMICRFYFGKFGYILSQIFINASLLISNIASIIICAQVMDSIILFIFKKTCGVSFTNGWICIGESDLISIEQSSPFSEYMFFTLGYLSIIAIIVPLGFLNLNDNIVIQIACVGIMFIIVSSWIIIFIMLGLNTENLPPIGTMSGISQIMGNCMFNYAYITTIPSWVNESKPSVNVKKSIWISSSISTAIFILVGVLGGLTFANMSTESDILSLINSSSESNLFSKFTVYLFPFIVLASSIPVFSIVVRYNLTQNRLLSPKYANFIAILLPWIVVIPFQTGSWLNNISNYSSLFFGSIANFIIPFALYLKSIQFKTKNHSNLSIDQKLILTEISYETVDWEENDFITTHFKTLSHIPSKYSKLIAQISLSLLCILIPIVIISNFYFI</sequence>
<feature type="transmembrane region" description="Helical" evidence="6">
    <location>
        <begin position="513"/>
        <end position="536"/>
    </location>
</feature>
<dbReference type="PANTHER" id="PTHR16189">
    <property type="entry name" value="TRANSMEMBRANE PROTEIN 104-RELATED"/>
    <property type="match status" value="1"/>
</dbReference>
<feature type="transmembrane region" description="Helical" evidence="6">
    <location>
        <begin position="256"/>
        <end position="280"/>
    </location>
</feature>
<dbReference type="PANTHER" id="PTHR16189:SF5">
    <property type="entry name" value="AMINO ACID TRANSPORTER TRANSMEMBRANE DOMAIN-CONTAINING PROTEIN"/>
    <property type="match status" value="1"/>
</dbReference>
<evidence type="ECO:0000313" key="8">
    <source>
        <dbReference type="EMBL" id="KAK5576345.1"/>
    </source>
</evidence>
<feature type="transmembrane region" description="Helical" evidence="6">
    <location>
        <begin position="230"/>
        <end position="250"/>
    </location>
</feature>
<comment type="caution">
    <text evidence="8">The sequence shown here is derived from an EMBL/GenBank/DDBJ whole genome shotgun (WGS) entry which is preliminary data.</text>
</comment>
<reference evidence="8 9" key="1">
    <citation type="submission" date="2023-11" db="EMBL/GenBank/DDBJ databases">
        <title>Dfirmibasis_genome.</title>
        <authorList>
            <person name="Edelbroek B."/>
            <person name="Kjellin J."/>
            <person name="Jerlstrom-Hultqvist J."/>
            <person name="Soderbom F."/>
        </authorList>
    </citation>
    <scope>NUCLEOTIDE SEQUENCE [LARGE SCALE GENOMIC DNA]</scope>
    <source>
        <strain evidence="8 9">TNS-C-14</strain>
    </source>
</reference>
<dbReference type="GO" id="GO:0016020">
    <property type="term" value="C:membrane"/>
    <property type="evidence" value="ECO:0007669"/>
    <property type="project" value="UniProtKB-SubCell"/>
</dbReference>
<protein>
    <recommendedName>
        <fullName evidence="7">Amino acid transporter transmembrane domain-containing protein</fullName>
    </recommendedName>
</protein>
<feature type="transmembrane region" description="Helical" evidence="6">
    <location>
        <begin position="330"/>
        <end position="353"/>
    </location>
</feature>
<dbReference type="InterPro" id="IPR013057">
    <property type="entry name" value="AA_transpt_TM"/>
</dbReference>
<gene>
    <name evidence="8" type="ORF">RB653_007486</name>
</gene>
<organism evidence="8 9">
    <name type="scientific">Dictyostelium firmibasis</name>
    <dbReference type="NCBI Taxonomy" id="79012"/>
    <lineage>
        <taxon>Eukaryota</taxon>
        <taxon>Amoebozoa</taxon>
        <taxon>Evosea</taxon>
        <taxon>Eumycetozoa</taxon>
        <taxon>Dictyostelia</taxon>
        <taxon>Dictyosteliales</taxon>
        <taxon>Dictyosteliaceae</taxon>
        <taxon>Dictyostelium</taxon>
    </lineage>
</organism>
<dbReference type="AlphaFoldDB" id="A0AAN7U1A4"/>
<evidence type="ECO:0000313" key="9">
    <source>
        <dbReference type="Proteomes" id="UP001344447"/>
    </source>
</evidence>
<dbReference type="Proteomes" id="UP001344447">
    <property type="component" value="Unassembled WGS sequence"/>
</dbReference>
<keyword evidence="9" id="KW-1185">Reference proteome</keyword>
<name>A0AAN7U1A4_9MYCE</name>
<feature type="transmembrane region" description="Helical" evidence="6">
    <location>
        <begin position="110"/>
        <end position="133"/>
    </location>
</feature>
<feature type="region of interest" description="Disordered" evidence="5">
    <location>
        <begin position="1"/>
        <end position="26"/>
    </location>
</feature>
<feature type="compositionally biased region" description="Polar residues" evidence="5">
    <location>
        <begin position="1"/>
        <end position="11"/>
    </location>
</feature>
<dbReference type="Pfam" id="PF01490">
    <property type="entry name" value="Aa_trans"/>
    <property type="match status" value="1"/>
</dbReference>
<evidence type="ECO:0000256" key="6">
    <source>
        <dbReference type="SAM" id="Phobius"/>
    </source>
</evidence>
<keyword evidence="3 6" id="KW-1133">Transmembrane helix</keyword>